<dbReference type="RefSeq" id="WP_159441899.1">
    <property type="nucleotide sequence ID" value="NZ_FTNT01000016.1"/>
</dbReference>
<dbReference type="EMBL" id="FTNT01000016">
    <property type="protein sequence ID" value="SIS23458.1"/>
    <property type="molecule type" value="Genomic_DNA"/>
</dbReference>
<name>A0A1N7HFH2_9NOCA</name>
<sequence length="45" mass="5092">MASLRHDSTDTFVPWRWNILHPVTRALPGPVAWLTARTGAHRGKN</sequence>
<organism evidence="1 2">
    <name type="scientific">Williamsia sterculiae</name>
    <dbReference type="NCBI Taxonomy" id="1344003"/>
    <lineage>
        <taxon>Bacteria</taxon>
        <taxon>Bacillati</taxon>
        <taxon>Actinomycetota</taxon>
        <taxon>Actinomycetes</taxon>
        <taxon>Mycobacteriales</taxon>
        <taxon>Nocardiaceae</taxon>
        <taxon>Williamsia</taxon>
    </lineage>
</organism>
<dbReference type="STRING" id="1344003.SAMN05445060_4125"/>
<protein>
    <submittedName>
        <fullName evidence="1">Uncharacterized protein</fullName>
    </submittedName>
</protein>
<dbReference type="AlphaFoldDB" id="A0A1N7HFH2"/>
<dbReference type="OrthoDB" id="5984490at2"/>
<keyword evidence="2" id="KW-1185">Reference proteome</keyword>
<evidence type="ECO:0000313" key="2">
    <source>
        <dbReference type="Proteomes" id="UP000186218"/>
    </source>
</evidence>
<evidence type="ECO:0000313" key="1">
    <source>
        <dbReference type="EMBL" id="SIS23458.1"/>
    </source>
</evidence>
<reference evidence="1 2" key="1">
    <citation type="submission" date="2017-01" db="EMBL/GenBank/DDBJ databases">
        <authorList>
            <person name="Mah S.A."/>
            <person name="Swanson W.J."/>
            <person name="Moy G.W."/>
            <person name="Vacquier V.D."/>
        </authorList>
    </citation>
    <scope>NUCLEOTIDE SEQUENCE [LARGE SCALE GENOMIC DNA]</scope>
    <source>
        <strain evidence="1 2">CPCC 203464</strain>
    </source>
</reference>
<proteinExistence type="predicted"/>
<gene>
    <name evidence="1" type="ORF">SAMN05445060_4125</name>
</gene>
<accession>A0A1N7HFH2</accession>
<dbReference type="Proteomes" id="UP000186218">
    <property type="component" value="Unassembled WGS sequence"/>
</dbReference>